<evidence type="ECO:0000256" key="1">
    <source>
        <dbReference type="SAM" id="MobiDB-lite"/>
    </source>
</evidence>
<gene>
    <name evidence="2" type="ORF">PG999_009195</name>
</gene>
<comment type="caution">
    <text evidence="2">The sequence shown here is derived from an EMBL/GenBank/DDBJ whole genome shotgun (WGS) entry which is preliminary data.</text>
</comment>
<feature type="compositionally biased region" description="Basic residues" evidence="1">
    <location>
        <begin position="541"/>
        <end position="550"/>
    </location>
</feature>
<feature type="region of interest" description="Disordered" evidence="1">
    <location>
        <begin position="350"/>
        <end position="407"/>
    </location>
</feature>
<feature type="region of interest" description="Disordered" evidence="1">
    <location>
        <begin position="419"/>
        <end position="645"/>
    </location>
</feature>
<dbReference type="EMBL" id="JAQQWP010000008">
    <property type="protein sequence ID" value="KAK8105836.1"/>
    <property type="molecule type" value="Genomic_DNA"/>
</dbReference>
<evidence type="ECO:0000313" key="3">
    <source>
        <dbReference type="Proteomes" id="UP001392437"/>
    </source>
</evidence>
<proteinExistence type="predicted"/>
<feature type="compositionally biased region" description="Basic and acidic residues" evidence="1">
    <location>
        <begin position="461"/>
        <end position="472"/>
    </location>
</feature>
<feature type="compositionally biased region" description="Polar residues" evidence="1">
    <location>
        <begin position="623"/>
        <end position="645"/>
    </location>
</feature>
<feature type="compositionally biased region" description="Basic and acidic residues" evidence="1">
    <location>
        <begin position="350"/>
        <end position="360"/>
    </location>
</feature>
<keyword evidence="3" id="KW-1185">Reference proteome</keyword>
<reference evidence="2 3" key="1">
    <citation type="submission" date="2023-01" db="EMBL/GenBank/DDBJ databases">
        <title>Analysis of 21 Apiospora genomes using comparative genomics revels a genus with tremendous synthesis potential of carbohydrate active enzymes and secondary metabolites.</title>
        <authorList>
            <person name="Sorensen T."/>
        </authorList>
    </citation>
    <scope>NUCLEOTIDE SEQUENCE [LARGE SCALE GENOMIC DNA]</scope>
    <source>
        <strain evidence="2 3">CBS 117206</strain>
    </source>
</reference>
<feature type="compositionally biased region" description="Polar residues" evidence="1">
    <location>
        <begin position="558"/>
        <end position="581"/>
    </location>
</feature>
<sequence length="645" mass="70874">MLIEAISQAMPETGHEKSEQEFWDAEEMANIELCNVQRSRERRWNAEQGPVAPKDLIKMSMPKLPAQSSLRKTPGITSEELAKMPMGPAAPTNTSIIWKPADYEPFLTIRLPHQYYVIGPRSQVITFDGDFGVDSAPTACSWDPPGQSCQHGKLPYSVGGVYSFHLPSSMDKRYKPAELMVPQLPASVFARFLLPNRFALYRDHCLMPRAIAPGYHELRMMRMVQRLDDNISDMRITADLANQDGYYMVLNDMAPYRPRIMGSSAGGSDDTSPKAGTPTSGEEEKSEVEDIPGTAIDALESMPIRLQSTMLEAHRILAPYRAQFEEEGAEEQREEILAEKREIAREKARAVKERQDEKKRQSLQRRVGASEGVTLGAPDAPAGSNAGSNAGHHTGPSGSGTGVGLGMGLVSFSDELLQRQIESSSSNSSDSERTVKKKRKLAEQLERIPDDDDDDATFSFDTKRFGIEDKTFSLRKSTRKRTQSTKAQQQEGRGEQKREEQEKQGTLPKKTRAPTPVTVKHQSSVPPTPASQAGTINSSVKRGRGRPRKHPLPDAVQPQGQSTPATADNAQPRTEGSSTHAVNAPRVSHWAPNTSLISGAQQQLAMPRMPQHSMMPGVVQPSAMESNEQASADPSKGTRASNTSP</sequence>
<evidence type="ECO:0000313" key="2">
    <source>
        <dbReference type="EMBL" id="KAK8105836.1"/>
    </source>
</evidence>
<feature type="compositionally biased region" description="Gly residues" evidence="1">
    <location>
        <begin position="397"/>
        <end position="407"/>
    </location>
</feature>
<protein>
    <submittedName>
        <fullName evidence="2">Uncharacterized protein</fullName>
    </submittedName>
</protein>
<feature type="region of interest" description="Disordered" evidence="1">
    <location>
        <begin position="260"/>
        <end position="293"/>
    </location>
</feature>
<feature type="compositionally biased region" description="Polar residues" evidence="1">
    <location>
        <begin position="591"/>
        <end position="604"/>
    </location>
</feature>
<feature type="compositionally biased region" description="Basic and acidic residues" evidence="1">
    <location>
        <begin position="492"/>
        <end position="503"/>
    </location>
</feature>
<feature type="compositionally biased region" description="Polar residues" evidence="1">
    <location>
        <begin position="520"/>
        <end position="540"/>
    </location>
</feature>
<dbReference type="AlphaFoldDB" id="A0AAW0QKW9"/>
<name>A0AAW0QKW9_9PEZI</name>
<accession>A0AAW0QKW9</accession>
<dbReference type="Proteomes" id="UP001392437">
    <property type="component" value="Unassembled WGS sequence"/>
</dbReference>
<feature type="compositionally biased region" description="Low complexity" evidence="1">
    <location>
        <begin position="382"/>
        <end position="396"/>
    </location>
</feature>
<organism evidence="2 3">
    <name type="scientific">Apiospora kogelbergensis</name>
    <dbReference type="NCBI Taxonomy" id="1337665"/>
    <lineage>
        <taxon>Eukaryota</taxon>
        <taxon>Fungi</taxon>
        <taxon>Dikarya</taxon>
        <taxon>Ascomycota</taxon>
        <taxon>Pezizomycotina</taxon>
        <taxon>Sordariomycetes</taxon>
        <taxon>Xylariomycetidae</taxon>
        <taxon>Amphisphaeriales</taxon>
        <taxon>Apiosporaceae</taxon>
        <taxon>Apiospora</taxon>
    </lineage>
</organism>